<dbReference type="PANTHER" id="PTHR14614:SF104">
    <property type="entry name" value="N-METHYLTRANSFERASE, PUTATIVE (AFU_ORTHOLOGUE AFUA_1G17750)-RELATED"/>
    <property type="match status" value="1"/>
</dbReference>
<dbReference type="PANTHER" id="PTHR14614">
    <property type="entry name" value="HEPATOCELLULAR CARCINOMA-ASSOCIATED ANTIGEN"/>
    <property type="match status" value="1"/>
</dbReference>
<dbReference type="GO" id="GO:0008757">
    <property type="term" value="F:S-adenosylmethionine-dependent methyltransferase activity"/>
    <property type="evidence" value="ECO:0007669"/>
    <property type="project" value="UniProtKB-ARBA"/>
</dbReference>
<proteinExistence type="predicted"/>
<dbReference type="Gene3D" id="3.40.50.150">
    <property type="entry name" value="Vaccinia Virus protein VP39"/>
    <property type="match status" value="1"/>
</dbReference>
<organism evidence="1">
    <name type="scientific">Dichomitus squalens</name>
    <dbReference type="NCBI Taxonomy" id="114155"/>
    <lineage>
        <taxon>Eukaryota</taxon>
        <taxon>Fungi</taxon>
        <taxon>Dikarya</taxon>
        <taxon>Basidiomycota</taxon>
        <taxon>Agaricomycotina</taxon>
        <taxon>Agaricomycetes</taxon>
        <taxon>Polyporales</taxon>
        <taxon>Polyporaceae</taxon>
        <taxon>Dichomitus</taxon>
    </lineage>
</organism>
<dbReference type="CDD" id="cd02440">
    <property type="entry name" value="AdoMet_MTases"/>
    <property type="match status" value="1"/>
</dbReference>
<dbReference type="SUPFAM" id="SSF53335">
    <property type="entry name" value="S-adenosyl-L-methionine-dependent methyltransferases"/>
    <property type="match status" value="1"/>
</dbReference>
<dbReference type="Pfam" id="PF10294">
    <property type="entry name" value="Methyltransf_16"/>
    <property type="match status" value="1"/>
</dbReference>
<keyword evidence="1" id="KW-0489">Methyltransferase</keyword>
<dbReference type="GO" id="GO:0005737">
    <property type="term" value="C:cytoplasm"/>
    <property type="evidence" value="ECO:0007669"/>
    <property type="project" value="TreeGrafter"/>
</dbReference>
<evidence type="ECO:0000313" key="1">
    <source>
        <dbReference type="EMBL" id="TBU34092.1"/>
    </source>
</evidence>
<dbReference type="GO" id="GO:0032259">
    <property type="term" value="P:methylation"/>
    <property type="evidence" value="ECO:0007669"/>
    <property type="project" value="UniProtKB-KW"/>
</dbReference>
<dbReference type="Proteomes" id="UP000292957">
    <property type="component" value="Unassembled WGS sequence"/>
</dbReference>
<dbReference type="InterPro" id="IPR029063">
    <property type="entry name" value="SAM-dependent_MTases_sf"/>
</dbReference>
<sequence length="279" mass="31409">MADPEDYLYEASEFLYGHGPVAHSSAGSLFTHHPRNGGPSVTVMTPDTQTANWSLHATSIWSAAIYVVDHIDDFCIGHHYDLIKHEGRPLRVLELGAGAGLPGIFIAKKYPHTMVTSSDYPDELLIRTLAANAKRNDVEDRCRVVPYAWGSDPAPLLQSQNADSDPIPGFDVVIAADTLWNRDTHQDLVRSLQTTLKRCPHARIYVVAGLHTGRYVIHTFYKHALGIGLLPEELNERRVDASKESQRLWWPDRADDLEDEPTRRRWVAWAVFKWARGAQ</sequence>
<protein>
    <submittedName>
        <fullName evidence="1">Putative methyltransferase-domain-containing protein</fullName>
    </submittedName>
</protein>
<keyword evidence="1" id="KW-0808">Transferase</keyword>
<dbReference type="EMBL" id="ML143389">
    <property type="protein sequence ID" value="TBU34092.1"/>
    <property type="molecule type" value="Genomic_DNA"/>
</dbReference>
<name>A0A4Q9N4D3_9APHY</name>
<accession>A0A4Q9N4D3</accession>
<dbReference type="OrthoDB" id="407325at2759"/>
<reference evidence="1" key="1">
    <citation type="submission" date="2019-01" db="EMBL/GenBank/DDBJ databases">
        <title>Draft genome sequences of three monokaryotic isolates of the white-rot basidiomycete fungus Dichomitus squalens.</title>
        <authorList>
            <consortium name="DOE Joint Genome Institute"/>
            <person name="Lopez S.C."/>
            <person name="Andreopoulos B."/>
            <person name="Pangilinan J."/>
            <person name="Lipzen A."/>
            <person name="Riley R."/>
            <person name="Ahrendt S."/>
            <person name="Ng V."/>
            <person name="Barry K."/>
            <person name="Daum C."/>
            <person name="Grigoriev I.V."/>
            <person name="Hilden K.S."/>
            <person name="Makela M.R."/>
            <person name="de Vries R.P."/>
        </authorList>
    </citation>
    <scope>NUCLEOTIDE SEQUENCE [LARGE SCALE GENOMIC DNA]</scope>
    <source>
        <strain evidence="1">OM18370.1</strain>
    </source>
</reference>
<dbReference type="InterPro" id="IPR019410">
    <property type="entry name" value="Methyltransf_16"/>
</dbReference>
<dbReference type="AlphaFoldDB" id="A0A4Q9N4D3"/>
<gene>
    <name evidence="1" type="ORF">BD311DRAFT_773960</name>
</gene>